<dbReference type="InterPro" id="IPR013320">
    <property type="entry name" value="ConA-like_dom_sf"/>
</dbReference>
<dbReference type="Pfam" id="PF00139">
    <property type="entry name" value="Lectin_legB"/>
    <property type="match status" value="1"/>
</dbReference>
<evidence type="ECO:0000313" key="5">
    <source>
        <dbReference type="Proteomes" id="UP001240236"/>
    </source>
</evidence>
<reference evidence="4 5" key="1">
    <citation type="submission" date="2023-07" db="EMBL/GenBank/DDBJ databases">
        <title>Sequencing the genomes of 1000 actinobacteria strains.</title>
        <authorList>
            <person name="Klenk H.-P."/>
        </authorList>
    </citation>
    <scope>NUCLEOTIDE SEQUENCE [LARGE SCALE GENOMIC DNA]</scope>
    <source>
        <strain evidence="4 5">DSM 44709</strain>
    </source>
</reference>
<proteinExistence type="predicted"/>
<dbReference type="Proteomes" id="UP001240236">
    <property type="component" value="Unassembled WGS sequence"/>
</dbReference>
<keyword evidence="5" id="KW-1185">Reference proteome</keyword>
<feature type="region of interest" description="Disordered" evidence="1">
    <location>
        <begin position="351"/>
        <end position="394"/>
    </location>
</feature>
<gene>
    <name evidence="4" type="ORF">J2S42_003203</name>
</gene>
<evidence type="ECO:0000256" key="1">
    <source>
        <dbReference type="SAM" id="MobiDB-lite"/>
    </source>
</evidence>
<dbReference type="InterPro" id="IPR001220">
    <property type="entry name" value="Legume_lectin_dom"/>
</dbReference>
<feature type="transmembrane region" description="Helical" evidence="2">
    <location>
        <begin position="12"/>
        <end position="36"/>
    </location>
</feature>
<accession>A0AAE3VZB6</accession>
<dbReference type="InterPro" id="IPR019825">
    <property type="entry name" value="Lectin_legB_Mn/Ca_BS"/>
</dbReference>
<dbReference type="PROSITE" id="PS00307">
    <property type="entry name" value="LECTIN_LEGUME_BETA"/>
    <property type="match status" value="1"/>
</dbReference>
<dbReference type="EMBL" id="JAUSUZ010000001">
    <property type="protein sequence ID" value="MDQ0366534.1"/>
    <property type="molecule type" value="Genomic_DNA"/>
</dbReference>
<keyword evidence="2" id="KW-0812">Transmembrane</keyword>
<sequence length="620" mass="62485">MSLRTLTDVGRGATGIVLTGLAIVTLVAATISWGVAIAADDDLTGRTVDDRQLAAVLSAAHSCPMLSSHRLAGQLMAESGLNAAATGTESGGSGLAGLTDEDWKKWAPWPGAARTDTYASVLAMAHKMCSLSGELRQAGLSGDAWRLSLAAYRSGSAAVVAAKDVPEAAAGYVDRASGYASYYEKLPQFGRAGAPLAEDASATPEAKPLPEEYVRLVAAAGTRCPEISAATVAAQLMAGSGFDPNHLGAAGREGIAQFRSDVWERYGPRGSVWDPAIAIPAVGTALCILTAELSGVEGDPYMLALAAFNSGPDTVRRAGGIPDAVTRAHLQKVTDYTSFYGLDTRIGGKPAAAGPSASASAPASPGPSGSASPGASGSASPSAGSAASAAAAPGAPDAAPAKPVSFSYPSFGGTSGLRLNGAAKVTGGKLALTRATSQVGSAYSTTAIDPAKSFSTSFTAVISQPTDGMAFLLQSAGAGAIAAGTGESMGYSGISPSVAVEFDTWDNSGSGHGDPAGQQHIGIMSNGNVKTHLAWADPRFDMRFGQAFHVWIDYDAGAKRLSVFASQSTGKPGSPMVSHTIDLGKKFGGATVYAGFAGATGNTNLTDSSESVTKWTFTGK</sequence>
<organism evidence="4 5">
    <name type="scientific">Catenuloplanes indicus</name>
    <dbReference type="NCBI Taxonomy" id="137267"/>
    <lineage>
        <taxon>Bacteria</taxon>
        <taxon>Bacillati</taxon>
        <taxon>Actinomycetota</taxon>
        <taxon>Actinomycetes</taxon>
        <taxon>Micromonosporales</taxon>
        <taxon>Micromonosporaceae</taxon>
        <taxon>Catenuloplanes</taxon>
    </lineage>
</organism>
<protein>
    <recommendedName>
        <fullName evidence="3">Legume lectin domain-containing protein</fullName>
    </recommendedName>
</protein>
<dbReference type="PANTHER" id="PTHR32401:SF48">
    <property type="entry name" value="LEGUME LECTIN DOMAIN-CONTAINING PROTEIN"/>
    <property type="match status" value="1"/>
</dbReference>
<dbReference type="PANTHER" id="PTHR32401">
    <property type="entry name" value="CONCANAVALIN A-LIKE LECTIN FAMILY PROTEIN"/>
    <property type="match status" value="1"/>
</dbReference>
<dbReference type="InterPro" id="IPR023346">
    <property type="entry name" value="Lysozyme-like_dom_sf"/>
</dbReference>
<comment type="caution">
    <text evidence="4">The sequence shown here is derived from an EMBL/GenBank/DDBJ whole genome shotgun (WGS) entry which is preliminary data.</text>
</comment>
<name>A0AAE3VZB6_9ACTN</name>
<dbReference type="InterPro" id="IPR050258">
    <property type="entry name" value="Leguminous_Lectin"/>
</dbReference>
<dbReference type="SUPFAM" id="SSF53955">
    <property type="entry name" value="Lysozyme-like"/>
    <property type="match status" value="2"/>
</dbReference>
<keyword evidence="2" id="KW-0472">Membrane</keyword>
<dbReference type="AlphaFoldDB" id="A0AAE3VZB6"/>
<feature type="domain" description="Legume lectin" evidence="3">
    <location>
        <begin position="404"/>
        <end position="618"/>
    </location>
</feature>
<dbReference type="SUPFAM" id="SSF49899">
    <property type="entry name" value="Concanavalin A-like lectins/glucanases"/>
    <property type="match status" value="1"/>
</dbReference>
<evidence type="ECO:0000256" key="2">
    <source>
        <dbReference type="SAM" id="Phobius"/>
    </source>
</evidence>
<evidence type="ECO:0000313" key="4">
    <source>
        <dbReference type="EMBL" id="MDQ0366534.1"/>
    </source>
</evidence>
<dbReference type="GO" id="GO:0030246">
    <property type="term" value="F:carbohydrate binding"/>
    <property type="evidence" value="ECO:0007669"/>
    <property type="project" value="InterPro"/>
</dbReference>
<keyword evidence="2" id="KW-1133">Transmembrane helix</keyword>
<dbReference type="RefSeq" id="WP_307239936.1">
    <property type="nucleotide sequence ID" value="NZ_JAUSUZ010000001.1"/>
</dbReference>
<dbReference type="Gene3D" id="2.60.120.200">
    <property type="match status" value="1"/>
</dbReference>
<dbReference type="Gene3D" id="1.10.530.10">
    <property type="match status" value="2"/>
</dbReference>
<evidence type="ECO:0000259" key="3">
    <source>
        <dbReference type="Pfam" id="PF00139"/>
    </source>
</evidence>